<feature type="compositionally biased region" description="Gly residues" evidence="7">
    <location>
        <begin position="637"/>
        <end position="651"/>
    </location>
</feature>
<organism evidence="9 10">
    <name type="scientific">Ancylobacter radicis</name>
    <dbReference type="NCBI Taxonomy" id="2836179"/>
    <lineage>
        <taxon>Bacteria</taxon>
        <taxon>Pseudomonadati</taxon>
        <taxon>Pseudomonadota</taxon>
        <taxon>Alphaproteobacteria</taxon>
        <taxon>Hyphomicrobiales</taxon>
        <taxon>Xanthobacteraceae</taxon>
        <taxon>Ancylobacter</taxon>
    </lineage>
</organism>
<dbReference type="SUPFAM" id="SSF55120">
    <property type="entry name" value="Pseudouridine synthase"/>
    <property type="match status" value="1"/>
</dbReference>
<accession>A0ABS5R6W4</accession>
<dbReference type="SMART" id="SM00363">
    <property type="entry name" value="S4"/>
    <property type="match status" value="1"/>
</dbReference>
<reference evidence="9" key="1">
    <citation type="submission" date="2021-05" db="EMBL/GenBank/DDBJ databases">
        <authorList>
            <person name="Sun Q."/>
            <person name="Inoue M."/>
        </authorList>
    </citation>
    <scope>NUCLEOTIDE SEQUENCE</scope>
    <source>
        <strain evidence="9">VKM B-3255</strain>
    </source>
</reference>
<feature type="compositionally biased region" description="Basic and acidic residues" evidence="7">
    <location>
        <begin position="348"/>
        <end position="376"/>
    </location>
</feature>
<dbReference type="Gene3D" id="3.10.290.10">
    <property type="entry name" value="RNA-binding S4 domain"/>
    <property type="match status" value="1"/>
</dbReference>
<dbReference type="Gene3D" id="3.30.70.1560">
    <property type="entry name" value="Alpha-L RNA-binding motif"/>
    <property type="match status" value="1"/>
</dbReference>
<comment type="caution">
    <text evidence="9">The sequence shown here is derived from an EMBL/GenBank/DDBJ whole genome shotgun (WGS) entry which is preliminary data.</text>
</comment>
<evidence type="ECO:0000256" key="6">
    <source>
        <dbReference type="RuleBase" id="RU003887"/>
    </source>
</evidence>
<dbReference type="InterPro" id="IPR050343">
    <property type="entry name" value="RsuA_PseudoU_synthase"/>
</dbReference>
<protein>
    <recommendedName>
        <fullName evidence="6">Pseudouridine synthase</fullName>
        <ecNumber evidence="6">5.4.99.-</ecNumber>
    </recommendedName>
</protein>
<dbReference type="InterPro" id="IPR036986">
    <property type="entry name" value="S4_RNA-bd_sf"/>
</dbReference>
<evidence type="ECO:0000256" key="5">
    <source>
        <dbReference type="PROSITE-ProRule" id="PRU00182"/>
    </source>
</evidence>
<comment type="catalytic activity">
    <reaction evidence="1">
        <text>a uridine in RNA = a pseudouridine in RNA</text>
        <dbReference type="Rhea" id="RHEA:48348"/>
        <dbReference type="Rhea" id="RHEA-COMP:12068"/>
        <dbReference type="Rhea" id="RHEA-COMP:12069"/>
        <dbReference type="ChEBI" id="CHEBI:65314"/>
        <dbReference type="ChEBI" id="CHEBI:65315"/>
    </reaction>
</comment>
<sequence length="731" mass="80273">MPKNTPPRKEQNRVPRAPRALTPAEPRDAERIAKVVARAGLGSRREIEEWILAGRVAVNGEVLESPARTVTAEDKITVDGVALPEKERTRLFLYHKPKGVVTTNYDPEGRPTLFEILPGGLPRLVSVGRLDLNTEGLILLTNDGGLARVLELPETGWLRRYRVRAKGDITQDKLDALIAGITVDGVHYGPIEAVLDRVQGANVWLTLALREGKNREVRNVLGSLGLDVNRLIRLSYGPFQLGEIVQGAAEEVRTRILMDQLGPELSAAAGADFDGPLFDHAVEDEAPRKPSKARYAKVEGAEDRPRRKPIDAEPAPDKTVSTGMLSDRKGRKVLVQRVRSNEPEAVEEERPEREERRPARGPGRDKARGPGRDRKAAGPRPSRPRASEERDGPSGGERGGERTFRARSDRPVRSDEDRPARPEGDRPFRERAPRPEGDRPFRERTPRAEGDRPFRERAPRPEGDRPFRERPPRAEGDRPFRERPPRAEGDRPFRERAPRPEGDRPFRERAPRPEGDRPFRERAPRPEGGRPYRGADNDRPFSGRVKSEQNRTRRPRVAEMGDAPRGDDRPRRDEGERPARRERPEGGRSFGNRDGGEKRAYGAKNFADKPGGRSFGDKPSGGRSFGGKPGDDRPGKSFGGKSFGGKPGGKSFGDRSGPRTGDAPRGERPSGGRPAGKSFGDRPGGKSFGGKPGAPRSGGKPSGGRPSGDRPSGGKPSGGKPGGRPGRPPRG</sequence>
<feature type="compositionally biased region" description="Gly residues" evidence="7">
    <location>
        <begin position="715"/>
        <end position="725"/>
    </location>
</feature>
<evidence type="ECO:0000313" key="10">
    <source>
        <dbReference type="Proteomes" id="UP001166585"/>
    </source>
</evidence>
<dbReference type="EC" id="5.4.99.-" evidence="6"/>
<dbReference type="RefSeq" id="WP_213755162.1">
    <property type="nucleotide sequence ID" value="NZ_JAHCQH010000015.1"/>
</dbReference>
<feature type="compositionally biased region" description="Basic and acidic residues" evidence="7">
    <location>
        <begin position="385"/>
        <end position="586"/>
    </location>
</feature>
<dbReference type="InterPro" id="IPR042092">
    <property type="entry name" value="PsdUridine_s_RsuA/RluB/E/F_cat"/>
</dbReference>
<keyword evidence="3 5" id="KW-0694">RNA-binding</keyword>
<keyword evidence="4 6" id="KW-0413">Isomerase</keyword>
<feature type="compositionally biased region" description="Basic and acidic residues" evidence="7">
    <location>
        <begin position="594"/>
        <end position="611"/>
    </location>
</feature>
<dbReference type="InterPro" id="IPR020094">
    <property type="entry name" value="TruA/RsuA/RluB/E/F_N"/>
</dbReference>
<evidence type="ECO:0000256" key="4">
    <source>
        <dbReference type="ARBA" id="ARBA00023235"/>
    </source>
</evidence>
<feature type="region of interest" description="Disordered" evidence="7">
    <location>
        <begin position="281"/>
        <end position="731"/>
    </location>
</feature>
<dbReference type="Pfam" id="PF01479">
    <property type="entry name" value="S4"/>
    <property type="match status" value="1"/>
</dbReference>
<comment type="similarity">
    <text evidence="2 6">Belongs to the pseudouridine synthase RsuA family.</text>
</comment>
<gene>
    <name evidence="9" type="ORF">KIP89_09735</name>
</gene>
<dbReference type="Gene3D" id="3.30.70.580">
    <property type="entry name" value="Pseudouridine synthase I, catalytic domain, N-terminal subdomain"/>
    <property type="match status" value="1"/>
</dbReference>
<dbReference type="Pfam" id="PF00849">
    <property type="entry name" value="PseudoU_synth_2"/>
    <property type="match status" value="1"/>
</dbReference>
<dbReference type="SUPFAM" id="SSF55174">
    <property type="entry name" value="Alpha-L RNA-binding motif"/>
    <property type="match status" value="1"/>
</dbReference>
<dbReference type="InterPro" id="IPR006145">
    <property type="entry name" value="PsdUridine_synth_RsuA/RluA"/>
</dbReference>
<evidence type="ECO:0000313" key="9">
    <source>
        <dbReference type="EMBL" id="MBS9477388.1"/>
    </source>
</evidence>
<evidence type="ECO:0000259" key="8">
    <source>
        <dbReference type="SMART" id="SM00363"/>
    </source>
</evidence>
<dbReference type="InterPro" id="IPR020103">
    <property type="entry name" value="PsdUridine_synth_cat_dom_sf"/>
</dbReference>
<evidence type="ECO:0000256" key="1">
    <source>
        <dbReference type="ARBA" id="ARBA00000073"/>
    </source>
</evidence>
<dbReference type="Proteomes" id="UP001166585">
    <property type="component" value="Unassembled WGS sequence"/>
</dbReference>
<keyword evidence="10" id="KW-1185">Reference proteome</keyword>
<feature type="region of interest" description="Disordered" evidence="7">
    <location>
        <begin position="1"/>
        <end position="28"/>
    </location>
</feature>
<feature type="domain" description="RNA-binding S4" evidence="8">
    <location>
        <begin position="30"/>
        <end position="89"/>
    </location>
</feature>
<dbReference type="CDD" id="cd00165">
    <property type="entry name" value="S4"/>
    <property type="match status" value="1"/>
</dbReference>
<dbReference type="NCBIfam" id="TIGR00093">
    <property type="entry name" value="pseudouridine synthase"/>
    <property type="match status" value="1"/>
</dbReference>
<feature type="compositionally biased region" description="Basic and acidic residues" evidence="7">
    <location>
        <begin position="296"/>
        <end position="311"/>
    </location>
</feature>
<proteinExistence type="inferred from homology"/>
<dbReference type="InterPro" id="IPR002942">
    <property type="entry name" value="S4_RNA-bd"/>
</dbReference>
<feature type="compositionally biased region" description="Basic and acidic residues" evidence="7">
    <location>
        <begin position="652"/>
        <end position="670"/>
    </location>
</feature>
<evidence type="ECO:0000256" key="3">
    <source>
        <dbReference type="ARBA" id="ARBA00022884"/>
    </source>
</evidence>
<name>A0ABS5R6W4_9HYPH</name>
<dbReference type="PANTHER" id="PTHR47683">
    <property type="entry name" value="PSEUDOURIDINE SYNTHASE FAMILY PROTEIN-RELATED"/>
    <property type="match status" value="1"/>
</dbReference>
<dbReference type="PROSITE" id="PS01149">
    <property type="entry name" value="PSI_RSU"/>
    <property type="match status" value="1"/>
</dbReference>
<dbReference type="PROSITE" id="PS50889">
    <property type="entry name" value="S4"/>
    <property type="match status" value="1"/>
</dbReference>
<dbReference type="EMBL" id="JAHCQH010000015">
    <property type="protein sequence ID" value="MBS9477388.1"/>
    <property type="molecule type" value="Genomic_DNA"/>
</dbReference>
<dbReference type="PANTHER" id="PTHR47683:SF3">
    <property type="entry name" value="RIBOSOMAL LARGE SUBUNIT PSEUDOURIDINE SYNTHASE B"/>
    <property type="match status" value="1"/>
</dbReference>
<evidence type="ECO:0000256" key="2">
    <source>
        <dbReference type="ARBA" id="ARBA00008348"/>
    </source>
</evidence>
<dbReference type="InterPro" id="IPR000748">
    <property type="entry name" value="PsdUridine_synth_RsuA/RluB/E/F"/>
</dbReference>
<dbReference type="InterPro" id="IPR018496">
    <property type="entry name" value="PsdUridine_synth_RsuA/RluB_CS"/>
</dbReference>
<evidence type="ECO:0000256" key="7">
    <source>
        <dbReference type="SAM" id="MobiDB-lite"/>
    </source>
</evidence>